<dbReference type="InterPro" id="IPR005122">
    <property type="entry name" value="Uracil-DNA_glycosylase-like"/>
</dbReference>
<reference evidence="6" key="1">
    <citation type="journal article" date="2020" name="Mol. Plant Microbe">
        <title>Rhizobial microsymbionts of the narrowly endemic Oxytropis species growing in Kamchatka are characterized by significant genetic diversity and possess a set of genes that are associated with T3SS and T6SS secretion systems and can affect the development of symbiosis.</title>
        <authorList>
            <person name="Safronova V."/>
            <person name="Guro P."/>
            <person name="Sazanova A."/>
            <person name="Kuznetsova I."/>
            <person name="Belimov A."/>
            <person name="Yakubov V."/>
            <person name="Chirak E."/>
            <person name="Afonin A."/>
            <person name="Gogolev Y."/>
            <person name="Andronov E."/>
            <person name="Tikhonovich I."/>
        </authorList>
    </citation>
    <scope>NUCLEOTIDE SEQUENCE [LARGE SCALE GENOMIC DNA]</scope>
    <source>
        <strain evidence="6">581</strain>
    </source>
</reference>
<dbReference type="EC" id="3.2.2.28" evidence="5"/>
<evidence type="ECO:0000256" key="3">
    <source>
        <dbReference type="ARBA" id="ARBA00023204"/>
    </source>
</evidence>
<dbReference type="GO" id="GO:0008263">
    <property type="term" value="F:pyrimidine-specific mismatch base pair DNA N-glycosylase activity"/>
    <property type="evidence" value="ECO:0007669"/>
    <property type="project" value="TreeGrafter"/>
</dbReference>
<dbReference type="Proteomes" id="UP000515291">
    <property type="component" value="Chromosome"/>
</dbReference>
<dbReference type="KEGG" id="trb:HB776_02605"/>
<dbReference type="SMART" id="SM00986">
    <property type="entry name" value="UDG"/>
    <property type="match status" value="1"/>
</dbReference>
<dbReference type="PANTHER" id="PTHR12159:SF9">
    <property type="entry name" value="G_T MISMATCH-SPECIFIC THYMINE DNA GLYCOSYLASE"/>
    <property type="match status" value="1"/>
</dbReference>
<dbReference type="EMBL" id="CP050292">
    <property type="protein sequence ID" value="QND75269.1"/>
    <property type="molecule type" value="Genomic_DNA"/>
</dbReference>
<dbReference type="InterPro" id="IPR036895">
    <property type="entry name" value="Uracil-DNA_glycosylase-like_sf"/>
</dbReference>
<dbReference type="GO" id="GO:0004844">
    <property type="term" value="F:uracil DNA N-glycosylase activity"/>
    <property type="evidence" value="ECO:0007669"/>
    <property type="project" value="TreeGrafter"/>
</dbReference>
<name>A0A7G6U8D7_9BRAD</name>
<feature type="domain" description="Uracil-DNA glycosylase-like" evidence="4">
    <location>
        <begin position="8"/>
        <end position="166"/>
    </location>
</feature>
<proteinExistence type="predicted"/>
<protein>
    <submittedName>
        <fullName evidence="5">G/U mismatch-specific DNA glycosylase</fullName>
        <ecNumber evidence="5">3.2.2.28</ecNumber>
    </submittedName>
</protein>
<keyword evidence="3" id="KW-0234">DNA repair</keyword>
<dbReference type="NCBIfam" id="NF007570">
    <property type="entry name" value="PRK10201.1"/>
    <property type="match status" value="1"/>
</dbReference>
<dbReference type="PANTHER" id="PTHR12159">
    <property type="entry name" value="G/T AND G/U MISMATCH-SPECIFIC DNA GLYCOSYLASE"/>
    <property type="match status" value="1"/>
</dbReference>
<dbReference type="SMART" id="SM00987">
    <property type="entry name" value="UreE_C"/>
    <property type="match status" value="1"/>
</dbReference>
<dbReference type="Gene3D" id="3.40.470.10">
    <property type="entry name" value="Uracil-DNA glycosylase-like domain"/>
    <property type="match status" value="1"/>
</dbReference>
<dbReference type="Pfam" id="PF03167">
    <property type="entry name" value="UDG"/>
    <property type="match status" value="1"/>
</dbReference>
<keyword evidence="1" id="KW-0227">DNA damage</keyword>
<dbReference type="GO" id="GO:0006285">
    <property type="term" value="P:base-excision repair, AP site formation"/>
    <property type="evidence" value="ECO:0007669"/>
    <property type="project" value="InterPro"/>
</dbReference>
<organism evidence="5 6">
    <name type="scientific">Tardiphaga robiniae</name>
    <dbReference type="NCBI Taxonomy" id="943830"/>
    <lineage>
        <taxon>Bacteria</taxon>
        <taxon>Pseudomonadati</taxon>
        <taxon>Pseudomonadota</taxon>
        <taxon>Alphaproteobacteria</taxon>
        <taxon>Hyphomicrobiales</taxon>
        <taxon>Nitrobacteraceae</taxon>
        <taxon>Tardiphaga</taxon>
    </lineage>
</organism>
<accession>A0A7G6U8D7</accession>
<dbReference type="InterPro" id="IPR015637">
    <property type="entry name" value="MUG/TDG"/>
</dbReference>
<keyword evidence="5" id="KW-0326">Glycosidase</keyword>
<gene>
    <name evidence="5" type="primary">mug</name>
    <name evidence="5" type="ORF">HB776_02605</name>
</gene>
<evidence type="ECO:0000313" key="5">
    <source>
        <dbReference type="EMBL" id="QND75269.1"/>
    </source>
</evidence>
<evidence type="ECO:0000313" key="6">
    <source>
        <dbReference type="Proteomes" id="UP000515291"/>
    </source>
</evidence>
<dbReference type="SUPFAM" id="SSF52141">
    <property type="entry name" value="Uracil-DNA glycosylase-like"/>
    <property type="match status" value="1"/>
</dbReference>
<evidence type="ECO:0000256" key="1">
    <source>
        <dbReference type="ARBA" id="ARBA00022763"/>
    </source>
</evidence>
<dbReference type="CDD" id="cd10028">
    <property type="entry name" value="UDG-F2_TDG_MUG"/>
    <property type="match status" value="1"/>
</dbReference>
<sequence>MRSPAELPDILRPGLKIVFCGINPGLGAAAGGRHFIGKGNRFWKVLHLAGFTPEQMRPDQDSLLMDYGCGLTTAVSRPSARAADLSKSELVAAASDLRRKVEAFAPEYIAFLGKAAYGAMVGQPGVTWGRQRQVFGGAVAWVLTNPSGLNRGYSIEDLVKAYAELRIEAGLSDRRLGRAPETRLAAVQYEKPT</sequence>
<evidence type="ECO:0000256" key="2">
    <source>
        <dbReference type="ARBA" id="ARBA00022801"/>
    </source>
</evidence>
<dbReference type="AlphaFoldDB" id="A0A7G6U8D7"/>
<evidence type="ECO:0000259" key="4">
    <source>
        <dbReference type="SMART" id="SM00986"/>
    </source>
</evidence>
<keyword evidence="2 5" id="KW-0378">Hydrolase</keyword>